<evidence type="ECO:0000313" key="4">
    <source>
        <dbReference type="Proteomes" id="UP000567179"/>
    </source>
</evidence>
<evidence type="ECO:0008006" key="5">
    <source>
        <dbReference type="Google" id="ProtNLM"/>
    </source>
</evidence>
<gene>
    <name evidence="3" type="ORF">D9619_002350</name>
</gene>
<name>A0A8H5AVV4_9AGAR</name>
<keyword evidence="4" id="KW-1185">Reference proteome</keyword>
<feature type="transmembrane region" description="Helical" evidence="2">
    <location>
        <begin position="43"/>
        <end position="65"/>
    </location>
</feature>
<feature type="region of interest" description="Disordered" evidence="1">
    <location>
        <begin position="251"/>
        <end position="274"/>
    </location>
</feature>
<evidence type="ECO:0000256" key="1">
    <source>
        <dbReference type="SAM" id="MobiDB-lite"/>
    </source>
</evidence>
<comment type="caution">
    <text evidence="3">The sequence shown here is derived from an EMBL/GenBank/DDBJ whole genome shotgun (WGS) entry which is preliminary data.</text>
</comment>
<feature type="compositionally biased region" description="Acidic residues" evidence="1">
    <location>
        <begin position="252"/>
        <end position="265"/>
    </location>
</feature>
<protein>
    <recommendedName>
        <fullName evidence="5">MARVEL domain-containing protein</fullName>
    </recommendedName>
</protein>
<feature type="transmembrane region" description="Helical" evidence="2">
    <location>
        <begin position="7"/>
        <end position="31"/>
    </location>
</feature>
<feature type="region of interest" description="Disordered" evidence="1">
    <location>
        <begin position="182"/>
        <end position="224"/>
    </location>
</feature>
<keyword evidence="2" id="KW-1133">Transmembrane helix</keyword>
<proteinExistence type="predicted"/>
<dbReference type="EMBL" id="JAACJJ010000056">
    <property type="protein sequence ID" value="KAF5311944.1"/>
    <property type="molecule type" value="Genomic_DNA"/>
</dbReference>
<evidence type="ECO:0000313" key="3">
    <source>
        <dbReference type="EMBL" id="KAF5311944.1"/>
    </source>
</evidence>
<keyword evidence="2" id="KW-0472">Membrane</keyword>
<evidence type="ECO:0000256" key="2">
    <source>
        <dbReference type="SAM" id="Phobius"/>
    </source>
</evidence>
<sequence length="274" mass="29687">MRNAPPTYHAIGTIILFVLSGIQVYLGAGLIHAHEFEFLTKSAFFLLVYTVFVSAWTMVCASLFIAVPIGAPKRVVGGIKSVSSHFCFLALLWALWLGSAAGILRALNEANCSVSESPTSVCRRPEVLDSTWLNAFHVFAWVIFSWINVLLISVFVFGLSRLRKERSFAAFSYPPPISVSGSNPTRFGSSSETSGHAGPSRLHSHSQGPNRYPDAGPSRYDPSLSRARAGRLRKKTSSLVALLPSTQHIEYGEESGSEVEVEAEVEAASQPSAA</sequence>
<accession>A0A8H5AVV4</accession>
<keyword evidence="2" id="KW-0812">Transmembrane</keyword>
<feature type="transmembrane region" description="Helical" evidence="2">
    <location>
        <begin position="86"/>
        <end position="107"/>
    </location>
</feature>
<dbReference type="Gene3D" id="1.20.1070.10">
    <property type="entry name" value="Rhodopsin 7-helix transmembrane proteins"/>
    <property type="match status" value="1"/>
</dbReference>
<reference evidence="3 4" key="1">
    <citation type="journal article" date="2020" name="ISME J.">
        <title>Uncovering the hidden diversity of litter-decomposition mechanisms in mushroom-forming fungi.</title>
        <authorList>
            <person name="Floudas D."/>
            <person name="Bentzer J."/>
            <person name="Ahren D."/>
            <person name="Johansson T."/>
            <person name="Persson P."/>
            <person name="Tunlid A."/>
        </authorList>
    </citation>
    <scope>NUCLEOTIDE SEQUENCE [LARGE SCALE GENOMIC DNA]</scope>
    <source>
        <strain evidence="3 4">CBS 101986</strain>
    </source>
</reference>
<dbReference type="AlphaFoldDB" id="A0A8H5AVV4"/>
<dbReference type="Proteomes" id="UP000567179">
    <property type="component" value="Unassembled WGS sequence"/>
</dbReference>
<organism evidence="3 4">
    <name type="scientific">Psilocybe cf. subviscida</name>
    <dbReference type="NCBI Taxonomy" id="2480587"/>
    <lineage>
        <taxon>Eukaryota</taxon>
        <taxon>Fungi</taxon>
        <taxon>Dikarya</taxon>
        <taxon>Basidiomycota</taxon>
        <taxon>Agaricomycotina</taxon>
        <taxon>Agaricomycetes</taxon>
        <taxon>Agaricomycetidae</taxon>
        <taxon>Agaricales</taxon>
        <taxon>Agaricineae</taxon>
        <taxon>Strophariaceae</taxon>
        <taxon>Psilocybe</taxon>
    </lineage>
</organism>
<feature type="compositionally biased region" description="Polar residues" evidence="1">
    <location>
        <begin position="182"/>
        <end position="194"/>
    </location>
</feature>
<feature type="transmembrane region" description="Helical" evidence="2">
    <location>
        <begin position="138"/>
        <end position="159"/>
    </location>
</feature>